<dbReference type="EC" id="3.1.1.31" evidence="2"/>
<reference evidence="2 3" key="1">
    <citation type="submission" date="2023-07" db="EMBL/GenBank/DDBJ databases">
        <title>Comparative genomics of wheat-associated soil bacteria to identify genetic determinants of phenazine resistance.</title>
        <authorList>
            <person name="Mouncey N."/>
        </authorList>
    </citation>
    <scope>NUCLEOTIDE SEQUENCE [LARGE SCALE GENOMIC DNA]</scope>
    <source>
        <strain evidence="2 3">V3I3</strain>
    </source>
</reference>
<dbReference type="InterPro" id="IPR011048">
    <property type="entry name" value="Haem_d1_sf"/>
</dbReference>
<dbReference type="Gene3D" id="2.130.10.10">
    <property type="entry name" value="YVTN repeat-like/Quinoprotein amine dehydrogenase"/>
    <property type="match status" value="1"/>
</dbReference>
<evidence type="ECO:0000313" key="2">
    <source>
        <dbReference type="EMBL" id="MDQ0893038.1"/>
    </source>
</evidence>
<sequence>MATTGTRFWVGASTTGALGSPARGIRSIDLTADGEATLGEQIDVGENPMYLAVSPATGVLGIVHERAEGLVSTWTIEGDELRAFGAPGTTGAAGPCHLAFDESGDLLFAAHYSGGRLSVHQVAPDVAADAVLAIDFTGTGPNPKRQEGAHPHQVVIDSARDRLLVPDLGADRVRVLDLAGLPRSLDHSDADDIVLHPGAGPRHLVISGDLAIVANELDRTASIVDLATGEEVRWFSVGDDVEPRGLGCSAIRLTRTGIVLIGDRDADALRALRFDADARTLELVATVPTGGRHPRDLHLTHDERHVLVADQASDSIAVIAVDRDGVPTEVVSTVATPAPACLARVP</sequence>
<dbReference type="InterPro" id="IPR050282">
    <property type="entry name" value="Cycloisomerase_2"/>
</dbReference>
<comment type="caution">
    <text evidence="2">The sequence shown here is derived from an EMBL/GenBank/DDBJ whole genome shotgun (WGS) entry which is preliminary data.</text>
</comment>
<dbReference type="Pfam" id="PF10282">
    <property type="entry name" value="Lactonase"/>
    <property type="match status" value="1"/>
</dbReference>
<accession>A0ABU0R4M9</accession>
<dbReference type="InterPro" id="IPR015943">
    <property type="entry name" value="WD40/YVTN_repeat-like_dom_sf"/>
</dbReference>
<proteinExistence type="inferred from homology"/>
<dbReference type="PANTHER" id="PTHR30344">
    <property type="entry name" value="6-PHOSPHOGLUCONOLACTONASE-RELATED"/>
    <property type="match status" value="1"/>
</dbReference>
<dbReference type="SUPFAM" id="SSF51004">
    <property type="entry name" value="C-terminal (heme d1) domain of cytochrome cd1-nitrite reductase"/>
    <property type="match status" value="1"/>
</dbReference>
<dbReference type="GO" id="GO:0017057">
    <property type="term" value="F:6-phosphogluconolactonase activity"/>
    <property type="evidence" value="ECO:0007669"/>
    <property type="project" value="UniProtKB-EC"/>
</dbReference>
<dbReference type="InterPro" id="IPR019405">
    <property type="entry name" value="Lactonase_7-beta_prop"/>
</dbReference>
<dbReference type="EMBL" id="JAUSYY010000001">
    <property type="protein sequence ID" value="MDQ0893038.1"/>
    <property type="molecule type" value="Genomic_DNA"/>
</dbReference>
<organism evidence="2 3">
    <name type="scientific">Agromyces ramosus</name>
    <dbReference type="NCBI Taxonomy" id="33879"/>
    <lineage>
        <taxon>Bacteria</taxon>
        <taxon>Bacillati</taxon>
        <taxon>Actinomycetota</taxon>
        <taxon>Actinomycetes</taxon>
        <taxon>Micrococcales</taxon>
        <taxon>Microbacteriaceae</taxon>
        <taxon>Agromyces</taxon>
    </lineage>
</organism>
<protein>
    <submittedName>
        <fullName evidence="2">6-phosphogluconolactonase</fullName>
        <ecNumber evidence="2">3.1.1.31</ecNumber>
    </submittedName>
</protein>
<dbReference type="PANTHER" id="PTHR30344:SF1">
    <property type="entry name" value="6-PHOSPHOGLUCONOLACTONASE"/>
    <property type="match status" value="1"/>
</dbReference>
<evidence type="ECO:0000256" key="1">
    <source>
        <dbReference type="ARBA" id="ARBA00005564"/>
    </source>
</evidence>
<dbReference type="Proteomes" id="UP001239083">
    <property type="component" value="Unassembled WGS sequence"/>
</dbReference>
<name>A0ABU0R4M9_9MICO</name>
<gene>
    <name evidence="2" type="ORF">QFZ26_000593</name>
</gene>
<dbReference type="RefSeq" id="WP_307039142.1">
    <property type="nucleotide sequence ID" value="NZ_JAUSYY010000001.1"/>
</dbReference>
<evidence type="ECO:0000313" key="3">
    <source>
        <dbReference type="Proteomes" id="UP001239083"/>
    </source>
</evidence>
<keyword evidence="3" id="KW-1185">Reference proteome</keyword>
<keyword evidence="2" id="KW-0378">Hydrolase</keyword>
<comment type="similarity">
    <text evidence="1">Belongs to the cycloisomerase 2 family.</text>
</comment>